<accession>A0ABU6XVP4</accession>
<evidence type="ECO:0000313" key="2">
    <source>
        <dbReference type="EMBL" id="MED6200818.1"/>
    </source>
</evidence>
<dbReference type="Proteomes" id="UP001341840">
    <property type="component" value="Unassembled WGS sequence"/>
</dbReference>
<feature type="chain" id="PRO_5045490906" evidence="1">
    <location>
        <begin position="17"/>
        <end position="194"/>
    </location>
</feature>
<reference evidence="2 3" key="1">
    <citation type="journal article" date="2023" name="Plants (Basel)">
        <title>Bridging the Gap: Combining Genomics and Transcriptomics Approaches to Understand Stylosanthes scabra, an Orphan Legume from the Brazilian Caatinga.</title>
        <authorList>
            <person name="Ferreira-Neto J.R.C."/>
            <person name="da Silva M.D."/>
            <person name="Binneck E."/>
            <person name="de Melo N.F."/>
            <person name="da Silva R.H."/>
            <person name="de Melo A.L.T.M."/>
            <person name="Pandolfi V."/>
            <person name="Bustamante F.O."/>
            <person name="Brasileiro-Vidal A.C."/>
            <person name="Benko-Iseppon A.M."/>
        </authorList>
    </citation>
    <scope>NUCLEOTIDE SEQUENCE [LARGE SCALE GENOMIC DNA]</scope>
    <source>
        <tissue evidence="2">Leaves</tissue>
    </source>
</reference>
<feature type="signal peptide" evidence="1">
    <location>
        <begin position="1"/>
        <end position="16"/>
    </location>
</feature>
<dbReference type="EMBL" id="JASCZI010213086">
    <property type="protein sequence ID" value="MED6200818.1"/>
    <property type="molecule type" value="Genomic_DNA"/>
</dbReference>
<evidence type="ECO:0000256" key="1">
    <source>
        <dbReference type="SAM" id="SignalP"/>
    </source>
</evidence>
<gene>
    <name evidence="2" type="ORF">PIB30_088943</name>
</gene>
<proteinExistence type="predicted"/>
<keyword evidence="1" id="KW-0732">Signal</keyword>
<comment type="caution">
    <text evidence="2">The sequence shown here is derived from an EMBL/GenBank/DDBJ whole genome shotgun (WGS) entry which is preliminary data.</text>
</comment>
<evidence type="ECO:0000313" key="3">
    <source>
        <dbReference type="Proteomes" id="UP001341840"/>
    </source>
</evidence>
<organism evidence="2 3">
    <name type="scientific">Stylosanthes scabra</name>
    <dbReference type="NCBI Taxonomy" id="79078"/>
    <lineage>
        <taxon>Eukaryota</taxon>
        <taxon>Viridiplantae</taxon>
        <taxon>Streptophyta</taxon>
        <taxon>Embryophyta</taxon>
        <taxon>Tracheophyta</taxon>
        <taxon>Spermatophyta</taxon>
        <taxon>Magnoliopsida</taxon>
        <taxon>eudicotyledons</taxon>
        <taxon>Gunneridae</taxon>
        <taxon>Pentapetalae</taxon>
        <taxon>rosids</taxon>
        <taxon>fabids</taxon>
        <taxon>Fabales</taxon>
        <taxon>Fabaceae</taxon>
        <taxon>Papilionoideae</taxon>
        <taxon>50 kb inversion clade</taxon>
        <taxon>dalbergioids sensu lato</taxon>
        <taxon>Dalbergieae</taxon>
        <taxon>Pterocarpus clade</taxon>
        <taxon>Stylosanthes</taxon>
    </lineage>
</organism>
<protein>
    <submittedName>
        <fullName evidence="2">Uncharacterized protein</fullName>
    </submittedName>
</protein>
<sequence>MFLLFLTFALVTDTQQLQPRYFHNHSRATTFQFLGRTTRVQLGIPNHGIGAVSGELKTCALDHGRILILTCYFFILKLKEHLDVQGKLGIELSLRTTCVLKPKNLASENNSAYSSDSDCDILSSSDTVTSNMGDIPRITPKQMGGPSMALENQPVRFLELNGNFELKSGLINLLPRFHGMPGEEPIKHLKDFDV</sequence>
<keyword evidence="3" id="KW-1185">Reference proteome</keyword>
<name>A0ABU6XVP4_9FABA</name>